<dbReference type="AlphaFoldDB" id="A0A8S2FV53"/>
<feature type="non-terminal residue" evidence="2">
    <location>
        <position position="1"/>
    </location>
</feature>
<organism evidence="2 4">
    <name type="scientific">Didymodactylos carnosus</name>
    <dbReference type="NCBI Taxonomy" id="1234261"/>
    <lineage>
        <taxon>Eukaryota</taxon>
        <taxon>Metazoa</taxon>
        <taxon>Spiralia</taxon>
        <taxon>Gnathifera</taxon>
        <taxon>Rotifera</taxon>
        <taxon>Eurotatoria</taxon>
        <taxon>Bdelloidea</taxon>
        <taxon>Philodinida</taxon>
        <taxon>Philodinidae</taxon>
        <taxon>Didymodactylos</taxon>
    </lineage>
</organism>
<dbReference type="InterPro" id="IPR036188">
    <property type="entry name" value="FAD/NAD-bd_sf"/>
</dbReference>
<reference evidence="2" key="1">
    <citation type="submission" date="2021-02" db="EMBL/GenBank/DDBJ databases">
        <authorList>
            <person name="Nowell W R."/>
        </authorList>
    </citation>
    <scope>NUCLEOTIDE SEQUENCE</scope>
</reference>
<evidence type="ECO:0000313" key="3">
    <source>
        <dbReference type="EMBL" id="CAF4358857.1"/>
    </source>
</evidence>
<dbReference type="GO" id="GO:0016491">
    <property type="term" value="F:oxidoreductase activity"/>
    <property type="evidence" value="ECO:0007669"/>
    <property type="project" value="InterPro"/>
</dbReference>
<evidence type="ECO:0000313" key="2">
    <source>
        <dbReference type="EMBL" id="CAF1565887.1"/>
    </source>
</evidence>
<gene>
    <name evidence="2" type="ORF">OVA965_LOCUS40076</name>
    <name evidence="3" type="ORF">TMI583_LOCUS41468</name>
</gene>
<dbReference type="SUPFAM" id="SSF51905">
    <property type="entry name" value="FAD/NAD(P)-binding domain"/>
    <property type="match status" value="1"/>
</dbReference>
<evidence type="ECO:0000313" key="4">
    <source>
        <dbReference type="Proteomes" id="UP000677228"/>
    </source>
</evidence>
<dbReference type="Pfam" id="PF01593">
    <property type="entry name" value="Amino_oxidase"/>
    <property type="match status" value="1"/>
</dbReference>
<dbReference type="Gene3D" id="3.50.50.60">
    <property type="entry name" value="FAD/NAD(P)-binding domain"/>
    <property type="match status" value="1"/>
</dbReference>
<comment type="caution">
    <text evidence="2">The sequence shown here is derived from an EMBL/GenBank/DDBJ whole genome shotgun (WGS) entry which is preliminary data.</text>
</comment>
<name>A0A8S2FV53_9BILA</name>
<dbReference type="EMBL" id="CAJOBA010065480">
    <property type="protein sequence ID" value="CAF4358857.1"/>
    <property type="molecule type" value="Genomic_DNA"/>
</dbReference>
<dbReference type="Proteomes" id="UP000677228">
    <property type="component" value="Unassembled WGS sequence"/>
</dbReference>
<feature type="domain" description="Amine oxidase" evidence="1">
    <location>
        <begin position="4"/>
        <end position="69"/>
    </location>
</feature>
<dbReference type="Proteomes" id="UP000682733">
    <property type="component" value="Unassembled WGS sequence"/>
</dbReference>
<dbReference type="EMBL" id="CAJNOK010042777">
    <property type="protein sequence ID" value="CAF1565887.1"/>
    <property type="molecule type" value="Genomic_DNA"/>
</dbReference>
<proteinExistence type="predicted"/>
<accession>A0A8S2FV53</accession>
<dbReference type="InterPro" id="IPR002937">
    <property type="entry name" value="Amino_oxidase"/>
</dbReference>
<sequence length="79" mass="8426">RATVSAPWLAPHFLGSFACYTVGNHHKFSGYKGQQQRRVHFAGEHTSIGFQGYIKGGVVEGIQAAAEVLIDLDIVAAAA</sequence>
<protein>
    <recommendedName>
        <fullName evidence="1">Amine oxidase domain-containing protein</fullName>
    </recommendedName>
</protein>
<evidence type="ECO:0000259" key="1">
    <source>
        <dbReference type="Pfam" id="PF01593"/>
    </source>
</evidence>